<organism evidence="2 3">
    <name type="scientific">Chlamydomonas reinhardtii</name>
    <name type="common">Chlamydomonas smithii</name>
    <dbReference type="NCBI Taxonomy" id="3055"/>
    <lineage>
        <taxon>Eukaryota</taxon>
        <taxon>Viridiplantae</taxon>
        <taxon>Chlorophyta</taxon>
        <taxon>core chlorophytes</taxon>
        <taxon>Chlorophyceae</taxon>
        <taxon>CS clade</taxon>
        <taxon>Chlamydomonadales</taxon>
        <taxon>Chlamydomonadaceae</taxon>
        <taxon>Chlamydomonas</taxon>
    </lineage>
</organism>
<protein>
    <submittedName>
        <fullName evidence="2">Uncharacterized protein</fullName>
    </submittedName>
</protein>
<evidence type="ECO:0000313" key="3">
    <source>
        <dbReference type="Proteomes" id="UP000006906"/>
    </source>
</evidence>
<feature type="region of interest" description="Disordered" evidence="1">
    <location>
        <begin position="89"/>
        <end position="133"/>
    </location>
</feature>
<proteinExistence type="predicted"/>
<feature type="region of interest" description="Disordered" evidence="1">
    <location>
        <begin position="339"/>
        <end position="387"/>
    </location>
</feature>
<dbReference type="AlphaFoldDB" id="A0A2K3DT72"/>
<dbReference type="KEGG" id="cre:CHLRE_05g240350v5"/>
<feature type="compositionally biased region" description="Basic residues" evidence="1">
    <location>
        <begin position="344"/>
        <end position="354"/>
    </location>
</feature>
<dbReference type="PANTHER" id="PTHR14873:SF1">
    <property type="entry name" value="OS06G0694100 PROTEIN"/>
    <property type="match status" value="1"/>
</dbReference>
<dbReference type="STRING" id="3055.A0A2K3DT72"/>
<dbReference type="PaxDb" id="3055-EDO99913"/>
<feature type="region of interest" description="Disordered" evidence="1">
    <location>
        <begin position="290"/>
        <end position="313"/>
    </location>
</feature>
<feature type="compositionally biased region" description="Gly residues" evidence="1">
    <location>
        <begin position="103"/>
        <end position="119"/>
    </location>
</feature>
<dbReference type="Gramene" id="PNW83717">
    <property type="protein sequence ID" value="PNW83717"/>
    <property type="gene ID" value="CHLRE_05g240350v5"/>
</dbReference>
<accession>A0A2K3DT72</accession>
<dbReference type="ExpressionAtlas" id="A0A2K3DT72">
    <property type="expression patterns" value="baseline"/>
</dbReference>
<dbReference type="RefSeq" id="XP_042924929.1">
    <property type="nucleotide sequence ID" value="XM_043062366.1"/>
</dbReference>
<dbReference type="Proteomes" id="UP000006906">
    <property type="component" value="Chromosome 5"/>
</dbReference>
<dbReference type="EMBL" id="CM008966">
    <property type="protein sequence ID" value="PNW83717.1"/>
    <property type="molecule type" value="Genomic_DNA"/>
</dbReference>
<feature type="compositionally biased region" description="Low complexity" evidence="1">
    <location>
        <begin position="89"/>
        <end position="102"/>
    </location>
</feature>
<dbReference type="InParanoid" id="A0A2K3DT72"/>
<sequence length="624" mass="63302">MVIDPTPVYHRASIGDHGWGQGLWTSPTGPSAYDDAPSVSFLGSSLAAGTPPVGEGSNGAYFDCSLGRAGDGGGGGGAGAGGGGGGTSAGWVMGAHNPQPQAGAGGGGGGGSGGGGSRGRPGRKPHPRPEDLQSHVDALSAQFGRLSSENQFLKSKLKALETVLPWRETSLNFLASLKAGGSSSSNGSSSGGPAVAAAAAAAAAHASSHRHTAATAEQGRSGYCMGSGVGSSRPGAAAAGAHATATAAAPVFHASVAAAAAGGPPQYGVSAGQEGSAGAGLAGAGAGLGGAGAGAGGADQGGGGSLRGSPAGWDNSAAEAAVAAAAAGRAGVHVTTSVAAGSHHPQHHQQHQQHHQQYQQQQHQQYQHQPQQPQQSQHQHPHQHQPQQVPLIVALCPGLEDGEVPDIPPAAIEELKRVGVAEFCLLWKHIAMQSSLLGAGAEAAGPGSAKAARLSRYMERMTEYLDKVIRLSPLCWLQSMHVNVETGLRERPSDDYWLAVGRYANLSRPQLQEVAHLAQLLDQAVEPVVQERARLASQLSSHIRNTPARPTALDATAALTAVDELAELLQRNMQLELRTHDNVTDFLWLSTLSPVQGARVVAAAYPFVPDALAILHACRQLLGS</sequence>
<gene>
    <name evidence="2" type="ORF">CHLRE_05g240350v5</name>
</gene>
<dbReference type="GeneID" id="5723267"/>
<dbReference type="PANTHER" id="PTHR14873">
    <property type="entry name" value="OS06G0694100 PROTEIN"/>
    <property type="match status" value="1"/>
</dbReference>
<feature type="compositionally biased region" description="Gly residues" evidence="1">
    <location>
        <begin position="290"/>
        <end position="306"/>
    </location>
</feature>
<evidence type="ECO:0000256" key="1">
    <source>
        <dbReference type="SAM" id="MobiDB-lite"/>
    </source>
</evidence>
<evidence type="ECO:0000313" key="2">
    <source>
        <dbReference type="EMBL" id="PNW83717.1"/>
    </source>
</evidence>
<name>A0A2K3DT72_CHLRE</name>
<reference evidence="2 3" key="1">
    <citation type="journal article" date="2007" name="Science">
        <title>The Chlamydomonas genome reveals the evolution of key animal and plant functions.</title>
        <authorList>
            <person name="Merchant S.S."/>
            <person name="Prochnik S.E."/>
            <person name="Vallon O."/>
            <person name="Harris E.H."/>
            <person name="Karpowicz S.J."/>
            <person name="Witman G.B."/>
            <person name="Terry A."/>
            <person name="Salamov A."/>
            <person name="Fritz-Laylin L.K."/>
            <person name="Marechal-Drouard L."/>
            <person name="Marshall W.F."/>
            <person name="Qu L.H."/>
            <person name="Nelson D.R."/>
            <person name="Sanderfoot A.A."/>
            <person name="Spalding M.H."/>
            <person name="Kapitonov V.V."/>
            <person name="Ren Q."/>
            <person name="Ferris P."/>
            <person name="Lindquist E."/>
            <person name="Shapiro H."/>
            <person name="Lucas S.M."/>
            <person name="Grimwood J."/>
            <person name="Schmutz J."/>
            <person name="Cardol P."/>
            <person name="Cerutti H."/>
            <person name="Chanfreau G."/>
            <person name="Chen C.L."/>
            <person name="Cognat V."/>
            <person name="Croft M.T."/>
            <person name="Dent R."/>
            <person name="Dutcher S."/>
            <person name="Fernandez E."/>
            <person name="Fukuzawa H."/>
            <person name="Gonzalez-Ballester D."/>
            <person name="Gonzalez-Halphen D."/>
            <person name="Hallmann A."/>
            <person name="Hanikenne M."/>
            <person name="Hippler M."/>
            <person name="Inwood W."/>
            <person name="Jabbari K."/>
            <person name="Kalanon M."/>
            <person name="Kuras R."/>
            <person name="Lefebvre P.A."/>
            <person name="Lemaire S.D."/>
            <person name="Lobanov A.V."/>
            <person name="Lohr M."/>
            <person name="Manuell A."/>
            <person name="Meier I."/>
            <person name="Mets L."/>
            <person name="Mittag M."/>
            <person name="Mittelmeier T."/>
            <person name="Moroney J.V."/>
            <person name="Moseley J."/>
            <person name="Napoli C."/>
            <person name="Nedelcu A.M."/>
            <person name="Niyogi K."/>
            <person name="Novoselov S.V."/>
            <person name="Paulsen I.T."/>
            <person name="Pazour G."/>
            <person name="Purton S."/>
            <person name="Ral J.P."/>
            <person name="Riano-Pachon D.M."/>
            <person name="Riekhof W."/>
            <person name="Rymarquis L."/>
            <person name="Schroda M."/>
            <person name="Stern D."/>
            <person name="Umen J."/>
            <person name="Willows R."/>
            <person name="Wilson N."/>
            <person name="Zimmer S.L."/>
            <person name="Allmer J."/>
            <person name="Balk J."/>
            <person name="Bisova K."/>
            <person name="Chen C.J."/>
            <person name="Elias M."/>
            <person name="Gendler K."/>
            <person name="Hauser C."/>
            <person name="Lamb M.R."/>
            <person name="Ledford H."/>
            <person name="Long J.C."/>
            <person name="Minagawa J."/>
            <person name="Page M.D."/>
            <person name="Pan J."/>
            <person name="Pootakham W."/>
            <person name="Roje S."/>
            <person name="Rose A."/>
            <person name="Stahlberg E."/>
            <person name="Terauchi A.M."/>
            <person name="Yang P."/>
            <person name="Ball S."/>
            <person name="Bowler C."/>
            <person name="Dieckmann C.L."/>
            <person name="Gladyshev V.N."/>
            <person name="Green P."/>
            <person name="Jorgensen R."/>
            <person name="Mayfield S."/>
            <person name="Mueller-Roeber B."/>
            <person name="Rajamani S."/>
            <person name="Sayre R.T."/>
            <person name="Brokstein P."/>
            <person name="Dubchak I."/>
            <person name="Goodstein D."/>
            <person name="Hornick L."/>
            <person name="Huang Y.W."/>
            <person name="Jhaveri J."/>
            <person name="Luo Y."/>
            <person name="Martinez D."/>
            <person name="Ngau W.C."/>
            <person name="Otillar B."/>
            <person name="Poliakov A."/>
            <person name="Porter A."/>
            <person name="Szajkowski L."/>
            <person name="Werner G."/>
            <person name="Zhou K."/>
            <person name="Grigoriev I.V."/>
            <person name="Rokhsar D.S."/>
            <person name="Grossman A.R."/>
        </authorList>
    </citation>
    <scope>NUCLEOTIDE SEQUENCE [LARGE SCALE GENOMIC DNA]</scope>
    <source>
        <strain evidence="3">CC-503</strain>
    </source>
</reference>
<keyword evidence="3" id="KW-1185">Reference proteome</keyword>
<dbReference type="OrthoDB" id="541027at2759"/>
<feature type="compositionally biased region" description="Low complexity" evidence="1">
    <location>
        <begin position="355"/>
        <end position="387"/>
    </location>
</feature>